<protein>
    <submittedName>
        <fullName evidence="6">CDGSH iron-sulfur domain-containing protein</fullName>
    </submittedName>
</protein>
<gene>
    <name evidence="6" type="ORF">ENS31_11835</name>
</gene>
<dbReference type="InterPro" id="IPR018967">
    <property type="entry name" value="FeS-contain_CDGSH-typ"/>
</dbReference>
<evidence type="ECO:0000256" key="3">
    <source>
        <dbReference type="ARBA" id="ARBA00023004"/>
    </source>
</evidence>
<evidence type="ECO:0000256" key="4">
    <source>
        <dbReference type="ARBA" id="ARBA00023014"/>
    </source>
</evidence>
<dbReference type="GO" id="GO:0005737">
    <property type="term" value="C:cytoplasm"/>
    <property type="evidence" value="ECO:0007669"/>
    <property type="project" value="UniProtKB-ARBA"/>
</dbReference>
<organism evidence="6">
    <name type="scientific">Ignavibacterium album</name>
    <dbReference type="NCBI Taxonomy" id="591197"/>
    <lineage>
        <taxon>Bacteria</taxon>
        <taxon>Pseudomonadati</taxon>
        <taxon>Ignavibacteriota</taxon>
        <taxon>Ignavibacteria</taxon>
        <taxon>Ignavibacteriales</taxon>
        <taxon>Ignavibacteriaceae</taxon>
        <taxon>Ignavibacterium</taxon>
    </lineage>
</organism>
<sequence length="67" mass="7561">MKIKASENGPYLIEVAEAKILRKEKEEVLQQKAIALCRCGQSSNKPFCDGTHRKVNFQAEAVEIEIK</sequence>
<dbReference type="Gene3D" id="3.40.5.90">
    <property type="entry name" value="CDGSH iron-sulfur domain, mitoNEET-type"/>
    <property type="match status" value="1"/>
</dbReference>
<dbReference type="Pfam" id="PF09360">
    <property type="entry name" value="zf-CDGSH"/>
    <property type="match status" value="1"/>
</dbReference>
<reference evidence="6" key="1">
    <citation type="journal article" date="2020" name="mSystems">
        <title>Genome- and Community-Level Interaction Insights into Carbon Utilization and Element Cycling Functions of Hydrothermarchaeota in Hydrothermal Sediment.</title>
        <authorList>
            <person name="Zhou Z."/>
            <person name="Liu Y."/>
            <person name="Xu W."/>
            <person name="Pan J."/>
            <person name="Luo Z.H."/>
            <person name="Li M."/>
        </authorList>
    </citation>
    <scope>NUCLEOTIDE SEQUENCE [LARGE SCALE GENOMIC DNA]</scope>
    <source>
        <strain evidence="6">SpSt-479</strain>
    </source>
</reference>
<comment type="caution">
    <text evidence="6">The sequence shown here is derived from an EMBL/GenBank/DDBJ whole genome shotgun (WGS) entry which is preliminary data.</text>
</comment>
<proteinExistence type="predicted"/>
<dbReference type="GO" id="GO:0046872">
    <property type="term" value="F:metal ion binding"/>
    <property type="evidence" value="ECO:0007669"/>
    <property type="project" value="UniProtKB-KW"/>
</dbReference>
<dbReference type="EMBL" id="DSUJ01000010">
    <property type="protein sequence ID" value="HFI92197.1"/>
    <property type="molecule type" value="Genomic_DNA"/>
</dbReference>
<evidence type="ECO:0000313" key="6">
    <source>
        <dbReference type="EMBL" id="HFI92197.1"/>
    </source>
</evidence>
<keyword evidence="2" id="KW-0479">Metal-binding</keyword>
<dbReference type="GO" id="GO:0051537">
    <property type="term" value="F:2 iron, 2 sulfur cluster binding"/>
    <property type="evidence" value="ECO:0007669"/>
    <property type="project" value="UniProtKB-KW"/>
</dbReference>
<accession>A0A7V2ZLK0</accession>
<name>A0A7V2ZLK0_9BACT</name>
<evidence type="ECO:0000256" key="2">
    <source>
        <dbReference type="ARBA" id="ARBA00022723"/>
    </source>
</evidence>
<feature type="domain" description="Iron-binding zinc finger CDGSH type" evidence="5">
    <location>
        <begin position="8"/>
        <end position="58"/>
    </location>
</feature>
<dbReference type="AlphaFoldDB" id="A0A7V2ZLK0"/>
<evidence type="ECO:0000259" key="5">
    <source>
        <dbReference type="SMART" id="SM00704"/>
    </source>
</evidence>
<keyword evidence="4" id="KW-0411">Iron-sulfur</keyword>
<keyword evidence="1" id="KW-0001">2Fe-2S</keyword>
<dbReference type="SMART" id="SM00704">
    <property type="entry name" value="ZnF_CDGSH"/>
    <property type="match status" value="1"/>
</dbReference>
<dbReference type="InterPro" id="IPR042216">
    <property type="entry name" value="MitoNEET_CISD"/>
</dbReference>
<keyword evidence="3" id="KW-0408">Iron</keyword>
<evidence type="ECO:0000256" key="1">
    <source>
        <dbReference type="ARBA" id="ARBA00022714"/>
    </source>
</evidence>